<dbReference type="Proteomes" id="UP000218887">
    <property type="component" value="Unassembled WGS sequence"/>
</dbReference>
<keyword evidence="4" id="KW-1185">Reference proteome</keyword>
<protein>
    <submittedName>
        <fullName evidence="3">CPBP family intramembrane metalloprotease</fullName>
    </submittedName>
</protein>
<keyword evidence="3" id="KW-0378">Hydrolase</keyword>
<keyword evidence="1" id="KW-1133">Transmembrane helix</keyword>
<dbReference type="GO" id="GO:0004175">
    <property type="term" value="F:endopeptidase activity"/>
    <property type="evidence" value="ECO:0007669"/>
    <property type="project" value="UniProtKB-ARBA"/>
</dbReference>
<feature type="domain" description="CAAX prenyl protease 2/Lysostaphin resistance protein A-like" evidence="2">
    <location>
        <begin position="124"/>
        <end position="226"/>
    </location>
</feature>
<keyword evidence="1" id="KW-0472">Membrane</keyword>
<sequence>MKKKNALKSPLISFVVLTYVIFFVFFMIIGISIVIGAPERVTSILQIIAAWSSTFAFIILFKKIYPAIRLKDFVKKQFAPRISFSVLSTVVIIQIIIVAVTILLLSDTNDTQNSAILFTSPGLLLIAFLDSLVRGPLGEELGWRGYALNELQKKYSPLRSALIVGVLWGLWHIPLWFATGYTGVSLIKYILLFMIGILSFSIIVTLFYNLNKNLVIPIVIHQLFNYSLVVIKGDLLDIIVYVMLSYFVVALILIVINPKEILYKKSIWK</sequence>
<feature type="transmembrane region" description="Helical" evidence="1">
    <location>
        <begin position="43"/>
        <end position="61"/>
    </location>
</feature>
<evidence type="ECO:0000259" key="2">
    <source>
        <dbReference type="Pfam" id="PF02517"/>
    </source>
</evidence>
<dbReference type="PANTHER" id="PTHR35797:SF1">
    <property type="entry name" value="PROTEASE"/>
    <property type="match status" value="1"/>
</dbReference>
<feature type="transmembrane region" description="Helical" evidence="1">
    <location>
        <begin position="12"/>
        <end position="37"/>
    </location>
</feature>
<keyword evidence="1" id="KW-0812">Transmembrane</keyword>
<dbReference type="EMBL" id="NPOA01000006">
    <property type="protein sequence ID" value="PAV29711.1"/>
    <property type="molecule type" value="Genomic_DNA"/>
</dbReference>
<dbReference type="GO" id="GO:0080120">
    <property type="term" value="P:CAAX-box protein maturation"/>
    <property type="evidence" value="ECO:0007669"/>
    <property type="project" value="UniProtKB-ARBA"/>
</dbReference>
<feature type="transmembrane region" description="Helical" evidence="1">
    <location>
        <begin position="189"/>
        <end position="207"/>
    </location>
</feature>
<comment type="caution">
    <text evidence="3">The sequence shown here is derived from an EMBL/GenBank/DDBJ whole genome shotgun (WGS) entry which is preliminary data.</text>
</comment>
<dbReference type="InterPro" id="IPR003675">
    <property type="entry name" value="Rce1/LyrA-like_dom"/>
</dbReference>
<dbReference type="GO" id="GO:0006508">
    <property type="term" value="P:proteolysis"/>
    <property type="evidence" value="ECO:0007669"/>
    <property type="project" value="UniProtKB-KW"/>
</dbReference>
<dbReference type="AlphaFoldDB" id="A0A2A2ICH4"/>
<dbReference type="GO" id="GO:0008237">
    <property type="term" value="F:metallopeptidase activity"/>
    <property type="evidence" value="ECO:0007669"/>
    <property type="project" value="UniProtKB-KW"/>
</dbReference>
<evidence type="ECO:0000256" key="1">
    <source>
        <dbReference type="SAM" id="Phobius"/>
    </source>
</evidence>
<evidence type="ECO:0000313" key="4">
    <source>
        <dbReference type="Proteomes" id="UP000218887"/>
    </source>
</evidence>
<keyword evidence="3" id="KW-0482">Metalloprotease</keyword>
<feature type="transmembrane region" description="Helical" evidence="1">
    <location>
        <begin position="82"/>
        <end position="104"/>
    </location>
</feature>
<reference evidence="3 4" key="1">
    <citation type="submission" date="2017-08" db="EMBL/GenBank/DDBJ databases">
        <title>Virgibacillus indicus sp. nov. and Virgibacillus profoundi sp. nov, two moderately halophilic bacteria isolated from marine sediment by using the Microfluidic Streak Plate.</title>
        <authorList>
            <person name="Xu B."/>
            <person name="Hu B."/>
            <person name="Wang J."/>
            <person name="Zhu Y."/>
            <person name="Huang L."/>
            <person name="Du W."/>
            <person name="Huang Y."/>
        </authorList>
    </citation>
    <scope>NUCLEOTIDE SEQUENCE [LARGE SCALE GENOMIC DNA]</scope>
    <source>
        <strain evidence="3 4">IO3-P3-H5</strain>
    </source>
</reference>
<evidence type="ECO:0000313" key="3">
    <source>
        <dbReference type="EMBL" id="PAV29711.1"/>
    </source>
</evidence>
<feature type="transmembrane region" description="Helical" evidence="1">
    <location>
        <begin position="158"/>
        <end position="177"/>
    </location>
</feature>
<dbReference type="Pfam" id="PF02517">
    <property type="entry name" value="Rce1-like"/>
    <property type="match status" value="1"/>
</dbReference>
<feature type="transmembrane region" description="Helical" evidence="1">
    <location>
        <begin position="214"/>
        <end position="232"/>
    </location>
</feature>
<accession>A0A2A2ICH4</accession>
<feature type="transmembrane region" description="Helical" evidence="1">
    <location>
        <begin position="116"/>
        <end position="137"/>
    </location>
</feature>
<organism evidence="3 4">
    <name type="scientific">Virgibacillus profundi</name>
    <dbReference type="NCBI Taxonomy" id="2024555"/>
    <lineage>
        <taxon>Bacteria</taxon>
        <taxon>Bacillati</taxon>
        <taxon>Bacillota</taxon>
        <taxon>Bacilli</taxon>
        <taxon>Bacillales</taxon>
        <taxon>Bacillaceae</taxon>
        <taxon>Virgibacillus</taxon>
    </lineage>
</organism>
<dbReference type="InterPro" id="IPR042150">
    <property type="entry name" value="MmRce1-like"/>
</dbReference>
<feature type="transmembrane region" description="Helical" evidence="1">
    <location>
        <begin position="238"/>
        <end position="256"/>
    </location>
</feature>
<keyword evidence="3" id="KW-0645">Protease</keyword>
<gene>
    <name evidence="3" type="ORF">CIL05_10085</name>
</gene>
<name>A0A2A2ICH4_9BACI</name>
<proteinExistence type="predicted"/>
<dbReference type="PANTHER" id="PTHR35797">
    <property type="entry name" value="PROTEASE-RELATED"/>
    <property type="match status" value="1"/>
</dbReference>